<keyword evidence="2" id="KW-0812">Transmembrane</keyword>
<evidence type="ECO:0000256" key="1">
    <source>
        <dbReference type="SAM" id="MobiDB-lite"/>
    </source>
</evidence>
<keyword evidence="2" id="KW-0472">Membrane</keyword>
<comment type="caution">
    <text evidence="3">The sequence shown here is derived from an EMBL/GenBank/DDBJ whole genome shotgun (WGS) entry which is preliminary data.</text>
</comment>
<name>A0A085WIR1_9BACT</name>
<accession>A0A085WIR1</accession>
<reference evidence="3 4" key="1">
    <citation type="submission" date="2014-04" db="EMBL/GenBank/DDBJ databases">
        <title>Genome assembly of Hyalangium minutum DSM 14724.</title>
        <authorList>
            <person name="Sharma G."/>
            <person name="Subramanian S."/>
        </authorList>
    </citation>
    <scope>NUCLEOTIDE SEQUENCE [LARGE SCALE GENOMIC DNA]</scope>
    <source>
        <strain evidence="3 4">DSM 14724</strain>
    </source>
</reference>
<organism evidence="3 4">
    <name type="scientific">Hyalangium minutum</name>
    <dbReference type="NCBI Taxonomy" id="394096"/>
    <lineage>
        <taxon>Bacteria</taxon>
        <taxon>Pseudomonadati</taxon>
        <taxon>Myxococcota</taxon>
        <taxon>Myxococcia</taxon>
        <taxon>Myxococcales</taxon>
        <taxon>Cystobacterineae</taxon>
        <taxon>Archangiaceae</taxon>
        <taxon>Hyalangium</taxon>
    </lineage>
</organism>
<keyword evidence="4" id="KW-1185">Reference proteome</keyword>
<evidence type="ECO:0000313" key="4">
    <source>
        <dbReference type="Proteomes" id="UP000028725"/>
    </source>
</evidence>
<feature type="region of interest" description="Disordered" evidence="1">
    <location>
        <begin position="1"/>
        <end position="41"/>
    </location>
</feature>
<evidence type="ECO:0000313" key="3">
    <source>
        <dbReference type="EMBL" id="KFE67574.1"/>
    </source>
</evidence>
<keyword evidence="2" id="KW-1133">Transmembrane helix</keyword>
<feature type="transmembrane region" description="Helical" evidence="2">
    <location>
        <begin position="153"/>
        <end position="172"/>
    </location>
</feature>
<evidence type="ECO:0000256" key="2">
    <source>
        <dbReference type="SAM" id="Phobius"/>
    </source>
</evidence>
<dbReference type="Proteomes" id="UP000028725">
    <property type="component" value="Unassembled WGS sequence"/>
</dbReference>
<dbReference type="AlphaFoldDB" id="A0A085WIR1"/>
<gene>
    <name evidence="3" type="ORF">DB31_8057</name>
</gene>
<dbReference type="EMBL" id="JMCB01000007">
    <property type="protein sequence ID" value="KFE67574.1"/>
    <property type="molecule type" value="Genomic_DNA"/>
</dbReference>
<sequence length="249" mass="26831">MMRDAFLEVGNDGPTIQDDPAQITVHPSTPSLPGTKTPPPETPLPVLLLVDQARSAEGPERQELSRRINRWLDEMVREGGSRHVADWFHHLIESGRLEGLADAAGHACHETAVRGLLAMGFPYALEVRPEDLERIQPRKHQLRTRKRDRDFKAGAAGVMVGGALTEMVLNLLRFQPATGLLTVEVGLALMATAALLLSKPRSPLRNMGLAVLLVVSGLSLSLSLLGGYAGLVSGLAGLVATLLFALHRS</sequence>
<evidence type="ECO:0008006" key="5">
    <source>
        <dbReference type="Google" id="ProtNLM"/>
    </source>
</evidence>
<proteinExistence type="predicted"/>
<feature type="transmembrane region" description="Helical" evidence="2">
    <location>
        <begin position="178"/>
        <end position="197"/>
    </location>
</feature>
<protein>
    <recommendedName>
        <fullName evidence="5">Transmembrane protein</fullName>
    </recommendedName>
</protein>
<feature type="transmembrane region" description="Helical" evidence="2">
    <location>
        <begin position="228"/>
        <end position="246"/>
    </location>
</feature>